<sequence length="69" mass="8025">MNAFSSWELRKCLKVLKIIDKFCPTAVLESFVADIHGRKGVKKGRNLNESLTWKIKFKIFLFKGHLCIQ</sequence>
<evidence type="ECO:0000313" key="1">
    <source>
        <dbReference type="EMBL" id="CRK94528.1"/>
    </source>
</evidence>
<proteinExistence type="predicted"/>
<evidence type="ECO:0000313" key="2">
    <source>
        <dbReference type="Proteomes" id="UP000183832"/>
    </source>
</evidence>
<dbReference type="Proteomes" id="UP000183832">
    <property type="component" value="Unassembled WGS sequence"/>
</dbReference>
<name>A0A1J1I2J6_9DIPT</name>
<dbReference type="AlphaFoldDB" id="A0A1J1I2J6"/>
<keyword evidence="2" id="KW-1185">Reference proteome</keyword>
<organism evidence="1 2">
    <name type="scientific">Clunio marinus</name>
    <dbReference type="NCBI Taxonomy" id="568069"/>
    <lineage>
        <taxon>Eukaryota</taxon>
        <taxon>Metazoa</taxon>
        <taxon>Ecdysozoa</taxon>
        <taxon>Arthropoda</taxon>
        <taxon>Hexapoda</taxon>
        <taxon>Insecta</taxon>
        <taxon>Pterygota</taxon>
        <taxon>Neoptera</taxon>
        <taxon>Endopterygota</taxon>
        <taxon>Diptera</taxon>
        <taxon>Nematocera</taxon>
        <taxon>Chironomoidea</taxon>
        <taxon>Chironomidae</taxon>
        <taxon>Clunio</taxon>
    </lineage>
</organism>
<reference evidence="1 2" key="1">
    <citation type="submission" date="2015-04" db="EMBL/GenBank/DDBJ databases">
        <authorList>
            <person name="Syromyatnikov M.Y."/>
            <person name="Popov V.N."/>
        </authorList>
    </citation>
    <scope>NUCLEOTIDE SEQUENCE [LARGE SCALE GENOMIC DNA]</scope>
</reference>
<accession>A0A1J1I2J6</accession>
<dbReference type="EMBL" id="CVRI01000039">
    <property type="protein sequence ID" value="CRK94528.1"/>
    <property type="molecule type" value="Genomic_DNA"/>
</dbReference>
<protein>
    <submittedName>
        <fullName evidence="1">CLUMA_CG008031, isoform A</fullName>
    </submittedName>
</protein>
<gene>
    <name evidence="1" type="ORF">CLUMA_CG008031</name>
</gene>